<dbReference type="RefSeq" id="WP_078670793.1">
    <property type="nucleotide sequence ID" value="NZ_FUWZ01000003.1"/>
</dbReference>
<dbReference type="STRING" id="634771.SAMN04488128_103443"/>
<reference evidence="3" key="1">
    <citation type="submission" date="2017-02" db="EMBL/GenBank/DDBJ databases">
        <authorList>
            <person name="Varghese N."/>
            <person name="Submissions S."/>
        </authorList>
    </citation>
    <scope>NUCLEOTIDE SEQUENCE [LARGE SCALE GENOMIC DNA]</scope>
    <source>
        <strain evidence="3">DSM 22224</strain>
    </source>
</reference>
<evidence type="ECO:0000313" key="3">
    <source>
        <dbReference type="Proteomes" id="UP000190367"/>
    </source>
</evidence>
<proteinExistence type="predicted"/>
<evidence type="ECO:0000313" key="2">
    <source>
        <dbReference type="EMBL" id="SKA31291.1"/>
    </source>
</evidence>
<dbReference type="AlphaFoldDB" id="A0A1T4STS4"/>
<dbReference type="PANTHER" id="PTHR12128">
    <property type="entry name" value="DIHYDRODIPICOLINATE SYNTHASE"/>
    <property type="match status" value="1"/>
</dbReference>
<sequence length="351" mass="38522">MIPDLLYSGTVIPAHPLALDANRQLDEYRQRRLTRYYIASGAGGVAVGVHTTQFAIRDPRVGLYETVLRLASEEIDAAQLTRPFIKVAGLCGPTAQAADEARVALKYGYHLGLLSLGGLNHLSEGELIAHVRTVSEVIPIFGFYLQPSVGGRILSYHFWEQLVEIPGVKAIKTAPFNRYQTLDVVRAVCHSSRCEDIALYTGNDDNIVADLLTTYRFTVNGREVVKGFAGGLLGHWSVWTSKVVPLFDRVKKCILEDYSGAGKLLTEGIAVTDMNAALFDPSNAFHGSIAGIHEVLRRQGLLEGIWCLDESETLSPGQLEEIDRVAAAYPQLTDDGFVKAFLEKEKNIVHA</sequence>
<dbReference type="OrthoDB" id="9770698at2"/>
<gene>
    <name evidence="2" type="ORF">SAMN04488128_103443</name>
</gene>
<evidence type="ECO:0000256" key="1">
    <source>
        <dbReference type="ARBA" id="ARBA00023239"/>
    </source>
</evidence>
<keyword evidence="1 2" id="KW-0456">Lyase</keyword>
<dbReference type="InterPro" id="IPR002220">
    <property type="entry name" value="DapA-like"/>
</dbReference>
<dbReference type="Gene3D" id="3.20.20.70">
    <property type="entry name" value="Aldolase class I"/>
    <property type="match status" value="1"/>
</dbReference>
<name>A0A1T4STS4_9BACT</name>
<dbReference type="InterPro" id="IPR013785">
    <property type="entry name" value="Aldolase_TIM"/>
</dbReference>
<dbReference type="PANTHER" id="PTHR12128:SF51">
    <property type="entry name" value="BLL4205 PROTEIN"/>
    <property type="match status" value="1"/>
</dbReference>
<dbReference type="Proteomes" id="UP000190367">
    <property type="component" value="Unassembled WGS sequence"/>
</dbReference>
<organism evidence="2 3">
    <name type="scientific">Chitinophaga eiseniae</name>
    <dbReference type="NCBI Taxonomy" id="634771"/>
    <lineage>
        <taxon>Bacteria</taxon>
        <taxon>Pseudomonadati</taxon>
        <taxon>Bacteroidota</taxon>
        <taxon>Chitinophagia</taxon>
        <taxon>Chitinophagales</taxon>
        <taxon>Chitinophagaceae</taxon>
        <taxon>Chitinophaga</taxon>
    </lineage>
</organism>
<keyword evidence="3" id="KW-1185">Reference proteome</keyword>
<accession>A0A1T4STS4</accession>
<dbReference type="EMBL" id="FUWZ01000003">
    <property type="protein sequence ID" value="SKA31291.1"/>
    <property type="molecule type" value="Genomic_DNA"/>
</dbReference>
<dbReference type="SMART" id="SM01130">
    <property type="entry name" value="DHDPS"/>
    <property type="match status" value="1"/>
</dbReference>
<dbReference type="SUPFAM" id="SSF51569">
    <property type="entry name" value="Aldolase"/>
    <property type="match status" value="1"/>
</dbReference>
<dbReference type="Pfam" id="PF00701">
    <property type="entry name" value="DHDPS"/>
    <property type="match status" value="1"/>
</dbReference>
<protein>
    <submittedName>
        <fullName evidence="2">Dihydrodipicolinate synthase/N-acetylneuraminate lyase</fullName>
    </submittedName>
</protein>
<dbReference type="GO" id="GO:0008840">
    <property type="term" value="F:4-hydroxy-tetrahydrodipicolinate synthase activity"/>
    <property type="evidence" value="ECO:0007669"/>
    <property type="project" value="TreeGrafter"/>
</dbReference>